<sequence>MITGAQLFTVRDYTQNLEDFAETLKKVADIGYTTVQVSGACAFEVDWLKEQLQKNGLSCVITHTNPDRIAYETEKVIEDHKTFGCNYVGLGSIPWGLGQNPAGLTAFAEIFREPAKKIKEAGLKFMYHNHGFEFEKANGVTLLERIAREFPADELGFTLDSYWVQYGGGDPAAWAEKLSGRVDCVHVKDMQYKHGKQEMAYIGEGNLNFDRFLAACEKAGTKYVLVEQDDCQGRDPFFCLKKSYEALAAMGLK</sequence>
<dbReference type="InterPro" id="IPR050312">
    <property type="entry name" value="IolE/XylAMocC-like"/>
</dbReference>
<feature type="domain" description="Xylose isomerase-like TIM barrel" evidence="1">
    <location>
        <begin position="25"/>
        <end position="228"/>
    </location>
</feature>
<name>A0A9D1FMP1_9FIRM</name>
<organism evidence="2 3">
    <name type="scientific">Candidatus Merdivicinus excrementipullorum</name>
    <dbReference type="NCBI Taxonomy" id="2840867"/>
    <lineage>
        <taxon>Bacteria</taxon>
        <taxon>Bacillati</taxon>
        <taxon>Bacillota</taxon>
        <taxon>Clostridia</taxon>
        <taxon>Eubacteriales</taxon>
        <taxon>Oscillospiraceae</taxon>
        <taxon>Oscillospiraceae incertae sedis</taxon>
        <taxon>Candidatus Merdivicinus</taxon>
    </lineage>
</organism>
<dbReference type="PANTHER" id="PTHR12110:SF41">
    <property type="entry name" value="INOSOSE DEHYDRATASE"/>
    <property type="match status" value="1"/>
</dbReference>
<dbReference type="Pfam" id="PF01261">
    <property type="entry name" value="AP_endonuc_2"/>
    <property type="match status" value="1"/>
</dbReference>
<dbReference type="GO" id="GO:0016853">
    <property type="term" value="F:isomerase activity"/>
    <property type="evidence" value="ECO:0007669"/>
    <property type="project" value="UniProtKB-KW"/>
</dbReference>
<dbReference type="AlphaFoldDB" id="A0A9D1FMP1"/>
<dbReference type="InterPro" id="IPR036237">
    <property type="entry name" value="Xyl_isomerase-like_sf"/>
</dbReference>
<comment type="caution">
    <text evidence="2">The sequence shown here is derived from an EMBL/GenBank/DDBJ whole genome shotgun (WGS) entry which is preliminary data.</text>
</comment>
<protein>
    <submittedName>
        <fullName evidence="2">Sugar phosphate isomerase/epimerase</fullName>
    </submittedName>
</protein>
<evidence type="ECO:0000313" key="2">
    <source>
        <dbReference type="EMBL" id="HIS76030.1"/>
    </source>
</evidence>
<dbReference type="PANTHER" id="PTHR12110">
    <property type="entry name" value="HYDROXYPYRUVATE ISOMERASE"/>
    <property type="match status" value="1"/>
</dbReference>
<reference evidence="2" key="2">
    <citation type="journal article" date="2021" name="PeerJ">
        <title>Extensive microbial diversity within the chicken gut microbiome revealed by metagenomics and culture.</title>
        <authorList>
            <person name="Gilroy R."/>
            <person name="Ravi A."/>
            <person name="Getino M."/>
            <person name="Pursley I."/>
            <person name="Horton D.L."/>
            <person name="Alikhan N.F."/>
            <person name="Baker D."/>
            <person name="Gharbi K."/>
            <person name="Hall N."/>
            <person name="Watson M."/>
            <person name="Adriaenssens E.M."/>
            <person name="Foster-Nyarko E."/>
            <person name="Jarju S."/>
            <person name="Secka A."/>
            <person name="Antonio M."/>
            <person name="Oren A."/>
            <person name="Chaudhuri R.R."/>
            <person name="La Ragione R."/>
            <person name="Hildebrand F."/>
            <person name="Pallen M.J."/>
        </authorList>
    </citation>
    <scope>NUCLEOTIDE SEQUENCE</scope>
    <source>
        <strain evidence="2">CHK199-13235</strain>
    </source>
</reference>
<gene>
    <name evidence="2" type="ORF">IAB51_04375</name>
</gene>
<dbReference type="SUPFAM" id="SSF51658">
    <property type="entry name" value="Xylose isomerase-like"/>
    <property type="match status" value="1"/>
</dbReference>
<evidence type="ECO:0000259" key="1">
    <source>
        <dbReference type="Pfam" id="PF01261"/>
    </source>
</evidence>
<evidence type="ECO:0000313" key="3">
    <source>
        <dbReference type="Proteomes" id="UP000824002"/>
    </source>
</evidence>
<dbReference type="Gene3D" id="3.20.20.150">
    <property type="entry name" value="Divalent-metal-dependent TIM barrel enzymes"/>
    <property type="match status" value="1"/>
</dbReference>
<reference evidence="2" key="1">
    <citation type="submission" date="2020-10" db="EMBL/GenBank/DDBJ databases">
        <authorList>
            <person name="Gilroy R."/>
        </authorList>
    </citation>
    <scope>NUCLEOTIDE SEQUENCE</scope>
    <source>
        <strain evidence="2">CHK199-13235</strain>
    </source>
</reference>
<proteinExistence type="predicted"/>
<accession>A0A9D1FMP1</accession>
<keyword evidence="2" id="KW-0413">Isomerase</keyword>
<dbReference type="EMBL" id="DVJP01000030">
    <property type="protein sequence ID" value="HIS76030.1"/>
    <property type="molecule type" value="Genomic_DNA"/>
</dbReference>
<dbReference type="Proteomes" id="UP000824002">
    <property type="component" value="Unassembled WGS sequence"/>
</dbReference>
<dbReference type="InterPro" id="IPR013022">
    <property type="entry name" value="Xyl_isomerase-like_TIM-brl"/>
</dbReference>